<dbReference type="Proteomes" id="UP000036987">
    <property type="component" value="Unassembled WGS sequence"/>
</dbReference>
<comment type="caution">
    <text evidence="15">The sequence shown here is derived from an EMBL/GenBank/DDBJ whole genome shotgun (WGS) entry which is preliminary data.</text>
</comment>
<feature type="domain" description="GATA-type" evidence="14">
    <location>
        <begin position="334"/>
        <end position="370"/>
    </location>
</feature>
<keyword evidence="4 12" id="KW-0863">Zinc-finger</keyword>
<dbReference type="OrthoDB" id="2162994at2759"/>
<evidence type="ECO:0000256" key="6">
    <source>
        <dbReference type="ARBA" id="ARBA00023015"/>
    </source>
</evidence>
<comment type="similarity">
    <text evidence="2">Belongs to the type IV zinc-finger family. Class A subfamily.</text>
</comment>
<comment type="function">
    <text evidence="11">Transcriptional activator that specifically binds 5'-GATA-3' or 5'-GAT-3' motifs within gene promoters. May be involved in the regulation of some light-responsive genes.</text>
</comment>
<sequence length="433" mass="47566">MAHSNLFTQQIGGAQGSSAGAGIFRTRERHMLGMPPLEQQIYGGAGRGPEQEPEQLGNPNVMDEVNDMLNYDLIDDLLDFTAAEIESEPFLFDHHTAPKIDEIQVNSTVLPTVDIDPHTLEIPPLENSFRQCDDLNGPGLEWLSNFIDQCCAPLEVGIMMKSADYYSGKASADDGKQISQLPNPSSIPAHQSISNQQRLIDDDKDRDKDNCIVVENGPPLPPPALPSVSPSSSSSSSMNTGSKAPIIISNSSGIFTTLTNRGRAPRTKRRKFIPKHPLNKRPVDFLIPALECDITEERQSKKLKTVHPSSTSVEINLPPTPSSQPHLVPCQKDEETIRNCSHCRAVVTPQWRAGPMGPKTLCNACGVRYKSGRLFPEYRPSASPTFEESRHSNNHKKVVELRGMNANVAKDVKTPASTKGCELLNYINDGCRK</sequence>
<accession>A0A0K9Q0K4</accession>
<dbReference type="GO" id="GO:0005634">
    <property type="term" value="C:nucleus"/>
    <property type="evidence" value="ECO:0000318"/>
    <property type="project" value="GO_Central"/>
</dbReference>
<evidence type="ECO:0000256" key="13">
    <source>
        <dbReference type="SAM" id="MobiDB-lite"/>
    </source>
</evidence>
<organism evidence="15 16">
    <name type="scientific">Zostera marina</name>
    <name type="common">Eelgrass</name>
    <dbReference type="NCBI Taxonomy" id="29655"/>
    <lineage>
        <taxon>Eukaryota</taxon>
        <taxon>Viridiplantae</taxon>
        <taxon>Streptophyta</taxon>
        <taxon>Embryophyta</taxon>
        <taxon>Tracheophyta</taxon>
        <taxon>Spermatophyta</taxon>
        <taxon>Magnoliopsida</taxon>
        <taxon>Liliopsida</taxon>
        <taxon>Zosteraceae</taxon>
        <taxon>Zostera</taxon>
    </lineage>
</organism>
<dbReference type="SMART" id="SM00401">
    <property type="entry name" value="ZnF_GATA"/>
    <property type="match status" value="1"/>
</dbReference>
<evidence type="ECO:0000256" key="2">
    <source>
        <dbReference type="ARBA" id="ARBA00005694"/>
    </source>
</evidence>
<dbReference type="EMBL" id="LFYR01000244">
    <property type="protein sequence ID" value="KMZ74813.1"/>
    <property type="molecule type" value="Genomic_DNA"/>
</dbReference>
<evidence type="ECO:0000256" key="12">
    <source>
        <dbReference type="PROSITE-ProRule" id="PRU00094"/>
    </source>
</evidence>
<proteinExistence type="inferred from homology"/>
<reference evidence="16" key="1">
    <citation type="journal article" date="2016" name="Nature">
        <title>The genome of the seagrass Zostera marina reveals angiosperm adaptation to the sea.</title>
        <authorList>
            <person name="Olsen J.L."/>
            <person name="Rouze P."/>
            <person name="Verhelst B."/>
            <person name="Lin Y.-C."/>
            <person name="Bayer T."/>
            <person name="Collen J."/>
            <person name="Dattolo E."/>
            <person name="De Paoli E."/>
            <person name="Dittami S."/>
            <person name="Maumus F."/>
            <person name="Michel G."/>
            <person name="Kersting A."/>
            <person name="Lauritano C."/>
            <person name="Lohaus R."/>
            <person name="Toepel M."/>
            <person name="Tonon T."/>
            <person name="Vanneste K."/>
            <person name="Amirebrahimi M."/>
            <person name="Brakel J."/>
            <person name="Bostroem C."/>
            <person name="Chovatia M."/>
            <person name="Grimwood J."/>
            <person name="Jenkins J.W."/>
            <person name="Jueterbock A."/>
            <person name="Mraz A."/>
            <person name="Stam W.T."/>
            <person name="Tice H."/>
            <person name="Bornberg-Bauer E."/>
            <person name="Green P.J."/>
            <person name="Pearson G.A."/>
            <person name="Procaccini G."/>
            <person name="Duarte C.M."/>
            <person name="Schmutz J."/>
            <person name="Reusch T.B.H."/>
            <person name="Van de Peer Y."/>
        </authorList>
    </citation>
    <scope>NUCLEOTIDE SEQUENCE [LARGE SCALE GENOMIC DNA]</scope>
    <source>
        <strain evidence="16">cv. Finnish</strain>
    </source>
</reference>
<dbReference type="Pfam" id="PF00320">
    <property type="entry name" value="GATA"/>
    <property type="match status" value="1"/>
</dbReference>
<evidence type="ECO:0000256" key="3">
    <source>
        <dbReference type="ARBA" id="ARBA00022723"/>
    </source>
</evidence>
<evidence type="ECO:0000256" key="8">
    <source>
        <dbReference type="ARBA" id="ARBA00023159"/>
    </source>
</evidence>
<dbReference type="InterPro" id="IPR000679">
    <property type="entry name" value="Znf_GATA"/>
</dbReference>
<dbReference type="STRING" id="29655.A0A0K9Q0K4"/>
<feature type="compositionally biased region" description="Basic and acidic residues" evidence="13">
    <location>
        <begin position="199"/>
        <end position="210"/>
    </location>
</feature>
<dbReference type="InterPro" id="IPR051140">
    <property type="entry name" value="GATA_TF"/>
</dbReference>
<dbReference type="PANTHER" id="PTHR45658:SF129">
    <property type="entry name" value="GATA-TYPE DOMAIN-CONTAINING PROTEIN"/>
    <property type="match status" value="1"/>
</dbReference>
<feature type="compositionally biased region" description="Low complexity" evidence="13">
    <location>
        <begin position="226"/>
        <end position="237"/>
    </location>
</feature>
<dbReference type="CDD" id="cd00202">
    <property type="entry name" value="ZnF_GATA"/>
    <property type="match status" value="1"/>
</dbReference>
<dbReference type="GO" id="GO:0000976">
    <property type="term" value="F:transcription cis-regulatory region binding"/>
    <property type="evidence" value="ECO:0000318"/>
    <property type="project" value="GO_Central"/>
</dbReference>
<feature type="region of interest" description="Disordered" evidence="13">
    <location>
        <begin position="301"/>
        <end position="328"/>
    </location>
</feature>
<dbReference type="PROSITE" id="PS50114">
    <property type="entry name" value="GATA_ZN_FINGER_2"/>
    <property type="match status" value="1"/>
</dbReference>
<keyword evidence="7" id="KW-0238">DNA-binding</keyword>
<dbReference type="PANTHER" id="PTHR45658">
    <property type="entry name" value="GATA TRANSCRIPTION FACTOR"/>
    <property type="match status" value="1"/>
</dbReference>
<gene>
    <name evidence="15" type="ORF">ZOSMA_122G00810</name>
</gene>
<evidence type="ECO:0000256" key="9">
    <source>
        <dbReference type="ARBA" id="ARBA00023163"/>
    </source>
</evidence>
<dbReference type="FunFam" id="3.30.50.10:FF:000025">
    <property type="entry name" value="GATA transcription factor"/>
    <property type="match status" value="1"/>
</dbReference>
<keyword evidence="5" id="KW-0862">Zinc</keyword>
<keyword evidence="9" id="KW-0804">Transcription</keyword>
<keyword evidence="8" id="KW-0010">Activator</keyword>
<dbReference type="SUPFAM" id="SSF57716">
    <property type="entry name" value="Glucocorticoid receptor-like (DNA-binding domain)"/>
    <property type="match status" value="1"/>
</dbReference>
<evidence type="ECO:0000256" key="5">
    <source>
        <dbReference type="ARBA" id="ARBA00022833"/>
    </source>
</evidence>
<evidence type="ECO:0000256" key="7">
    <source>
        <dbReference type="ARBA" id="ARBA00023125"/>
    </source>
</evidence>
<feature type="compositionally biased region" description="Polar residues" evidence="13">
    <location>
        <begin position="177"/>
        <end position="198"/>
    </location>
</feature>
<evidence type="ECO:0000259" key="14">
    <source>
        <dbReference type="PROSITE" id="PS50114"/>
    </source>
</evidence>
<keyword evidence="3" id="KW-0479">Metal-binding</keyword>
<evidence type="ECO:0000256" key="4">
    <source>
        <dbReference type="ARBA" id="ARBA00022771"/>
    </source>
</evidence>
<evidence type="ECO:0000256" key="11">
    <source>
        <dbReference type="ARBA" id="ARBA00055020"/>
    </source>
</evidence>
<evidence type="ECO:0000256" key="10">
    <source>
        <dbReference type="ARBA" id="ARBA00023242"/>
    </source>
</evidence>
<feature type="region of interest" description="Disordered" evidence="13">
    <location>
        <begin position="169"/>
        <end position="245"/>
    </location>
</feature>
<name>A0A0K9Q0K4_ZOSMR</name>
<dbReference type="InterPro" id="IPR013088">
    <property type="entry name" value="Znf_NHR/GATA"/>
</dbReference>
<dbReference type="GO" id="GO:0030154">
    <property type="term" value="P:cell differentiation"/>
    <property type="evidence" value="ECO:0000318"/>
    <property type="project" value="GO_Central"/>
</dbReference>
<protein>
    <recommendedName>
        <fullName evidence="14">GATA-type domain-containing protein</fullName>
    </recommendedName>
</protein>
<evidence type="ECO:0000313" key="16">
    <source>
        <dbReference type="Proteomes" id="UP000036987"/>
    </source>
</evidence>
<comment type="subcellular location">
    <subcellularLocation>
        <location evidence="1">Nucleus</location>
    </subcellularLocation>
</comment>
<keyword evidence="6" id="KW-0805">Transcription regulation</keyword>
<keyword evidence="16" id="KW-1185">Reference proteome</keyword>
<dbReference type="PROSITE" id="PS00344">
    <property type="entry name" value="GATA_ZN_FINGER_1"/>
    <property type="match status" value="1"/>
</dbReference>
<keyword evidence="10" id="KW-0539">Nucleus</keyword>
<evidence type="ECO:0000313" key="15">
    <source>
        <dbReference type="EMBL" id="KMZ74813.1"/>
    </source>
</evidence>
<dbReference type="GO" id="GO:0008270">
    <property type="term" value="F:zinc ion binding"/>
    <property type="evidence" value="ECO:0007669"/>
    <property type="project" value="UniProtKB-KW"/>
</dbReference>
<dbReference type="Gene3D" id="3.30.50.10">
    <property type="entry name" value="Erythroid Transcription Factor GATA-1, subunit A"/>
    <property type="match status" value="1"/>
</dbReference>
<dbReference type="GO" id="GO:0006357">
    <property type="term" value="P:regulation of transcription by RNA polymerase II"/>
    <property type="evidence" value="ECO:0000318"/>
    <property type="project" value="GO_Central"/>
</dbReference>
<evidence type="ECO:0000256" key="1">
    <source>
        <dbReference type="ARBA" id="ARBA00004123"/>
    </source>
</evidence>
<dbReference type="AlphaFoldDB" id="A0A0K9Q0K4"/>